<name>A0ABV7KBD2_9HYPH</name>
<dbReference type="Pfam" id="PF05521">
    <property type="entry name" value="Phage_HCP"/>
    <property type="match status" value="1"/>
</dbReference>
<keyword evidence="2" id="KW-1185">Reference proteome</keyword>
<sequence length="133" mass="14406">MAAKRPAAGQLRSRVTFQRRGDAIDPFDGSVIPGGGDWVDQYTCAARLQPLFGSRLSVEDVAAARLAARQPYNLTIRSCAAARAIRTDWRVVDARTATDANGASPRVFNIKTVVDPLENGAWLEMLCIESEAS</sequence>
<dbReference type="InterPro" id="IPR038666">
    <property type="entry name" value="SSP1_head-tail_sf"/>
</dbReference>
<evidence type="ECO:0000313" key="1">
    <source>
        <dbReference type="EMBL" id="MFC3206875.1"/>
    </source>
</evidence>
<proteinExistence type="predicted"/>
<dbReference type="Proteomes" id="UP001595583">
    <property type="component" value="Unassembled WGS sequence"/>
</dbReference>
<dbReference type="EMBL" id="JBHRTK010000012">
    <property type="protein sequence ID" value="MFC3206875.1"/>
    <property type="molecule type" value="Genomic_DNA"/>
</dbReference>
<organism evidence="1 2">
    <name type="scientific">Aquamicrobium soli</name>
    <dbReference type="NCBI Taxonomy" id="1811518"/>
    <lineage>
        <taxon>Bacteria</taxon>
        <taxon>Pseudomonadati</taxon>
        <taxon>Pseudomonadota</taxon>
        <taxon>Alphaproteobacteria</taxon>
        <taxon>Hyphomicrobiales</taxon>
        <taxon>Phyllobacteriaceae</taxon>
        <taxon>Aquamicrobium</taxon>
    </lineage>
</organism>
<evidence type="ECO:0000313" key="2">
    <source>
        <dbReference type="Proteomes" id="UP001595583"/>
    </source>
</evidence>
<protein>
    <submittedName>
        <fullName evidence="1">Head-tail adaptor protein</fullName>
    </submittedName>
</protein>
<comment type="caution">
    <text evidence="1">The sequence shown here is derived from an EMBL/GenBank/DDBJ whole genome shotgun (WGS) entry which is preliminary data.</text>
</comment>
<gene>
    <name evidence="1" type="ORF">ACFOHJ_11680</name>
</gene>
<reference evidence="2" key="1">
    <citation type="journal article" date="2019" name="Int. J. Syst. Evol. Microbiol.">
        <title>The Global Catalogue of Microorganisms (GCM) 10K type strain sequencing project: providing services to taxonomists for standard genome sequencing and annotation.</title>
        <authorList>
            <consortium name="The Broad Institute Genomics Platform"/>
            <consortium name="The Broad Institute Genome Sequencing Center for Infectious Disease"/>
            <person name="Wu L."/>
            <person name="Ma J."/>
        </authorList>
    </citation>
    <scope>NUCLEOTIDE SEQUENCE [LARGE SCALE GENOMIC DNA]</scope>
    <source>
        <strain evidence="2">KCTC 52165</strain>
    </source>
</reference>
<dbReference type="InterPro" id="IPR008767">
    <property type="entry name" value="Phage_SPP1_head-tail_adaptor"/>
</dbReference>
<accession>A0ABV7KBD2</accession>
<dbReference type="Gene3D" id="2.40.10.270">
    <property type="entry name" value="Bacteriophage SPP1 head-tail adaptor protein"/>
    <property type="match status" value="1"/>
</dbReference>
<dbReference type="RefSeq" id="WP_378220676.1">
    <property type="nucleotide sequence ID" value="NZ_JBHRTK010000012.1"/>
</dbReference>